<sequence>MVCFCQQPVSKDLQVTPRRATFPEIIGTHQLTLSSSPPGRNLSMSTKEKLRVCQIFSRSQNFRTGKPLQRIFIAELTTKEATRNQNGPLSTQGWKIMAPPGGTVFKRKCKEFYRVVIQLDLEFWL</sequence>
<evidence type="ECO:0000313" key="2">
    <source>
        <dbReference type="Proteomes" id="UP000002497"/>
    </source>
</evidence>
<keyword evidence="2" id="KW-1185">Reference proteome</keyword>
<name>E9CWG2_COCPS</name>
<dbReference type="HOGENOM" id="CLU_1992419_0_0_1"/>
<dbReference type="Proteomes" id="UP000002497">
    <property type="component" value="Unassembled WGS sequence"/>
</dbReference>
<dbReference type="EMBL" id="GL636487">
    <property type="protein sequence ID" value="EFW21638.1"/>
    <property type="molecule type" value="Genomic_DNA"/>
</dbReference>
<accession>E9CWG2</accession>
<protein>
    <submittedName>
        <fullName evidence="1">Predicted protein</fullName>
    </submittedName>
</protein>
<reference evidence="2" key="2">
    <citation type="submission" date="2010-03" db="EMBL/GenBank/DDBJ databases">
        <title>The genome sequence of Coccidioides posadasii strain Silveira.</title>
        <authorList>
            <consortium name="The Broad Institute Genome Sequencing Center for Infectious Disease"/>
            <person name="Neafsey D."/>
            <person name="Orbach M."/>
            <person name="Henn M.R."/>
            <person name="Cole G.T."/>
            <person name="Galgiani J."/>
            <person name="Gardner M.J."/>
            <person name="Kirkland T.N."/>
            <person name="Taylor J.W."/>
            <person name="Young S.K."/>
            <person name="Zeng Q."/>
            <person name="Koehrsen M."/>
            <person name="Alvarado L."/>
            <person name="Berlin A."/>
            <person name="Borenstein D."/>
            <person name="Chapman S.B."/>
            <person name="Chen Z."/>
            <person name="Engels R."/>
            <person name="Freedman E."/>
            <person name="Gellesch M."/>
            <person name="Goldberg J."/>
            <person name="Griggs A."/>
            <person name="Gujja S."/>
            <person name="Heilman E."/>
            <person name="Heiman D."/>
            <person name="Howarth C."/>
            <person name="Jen D."/>
            <person name="Larson L."/>
            <person name="Mehta T."/>
            <person name="Neiman D."/>
            <person name="Park D."/>
            <person name="Pearson M."/>
            <person name="Richards J."/>
            <person name="Roberts A."/>
            <person name="Saif S."/>
            <person name="Shea T."/>
            <person name="Shenoy N."/>
            <person name="Sisk P."/>
            <person name="Stolte C."/>
            <person name="Sykes S."/>
            <person name="Walk T."/>
            <person name="White J."/>
            <person name="Yandava C."/>
            <person name="Haas B."/>
            <person name="Nusbaum C."/>
            <person name="Birren B."/>
        </authorList>
    </citation>
    <scope>NUCLEOTIDE SEQUENCE [LARGE SCALE GENOMIC DNA]</scope>
    <source>
        <strain evidence="2">RMSCC 757 / Silveira</strain>
    </source>
</reference>
<dbReference type="VEuPathDB" id="FungiDB:CPSG_01795"/>
<reference evidence="2" key="1">
    <citation type="journal article" date="2010" name="Genome Res.">
        <title>Population genomic sequencing of Coccidioides fungi reveals recent hybridization and transposon control.</title>
        <authorList>
            <person name="Neafsey D.E."/>
            <person name="Barker B.M."/>
            <person name="Sharpton T.J."/>
            <person name="Stajich J.E."/>
            <person name="Park D.J."/>
            <person name="Whiston E."/>
            <person name="Hung C.-Y."/>
            <person name="McMahan C."/>
            <person name="White J."/>
            <person name="Sykes S."/>
            <person name="Heiman D."/>
            <person name="Young S."/>
            <person name="Zeng Q."/>
            <person name="Abouelleil A."/>
            <person name="Aftuck L."/>
            <person name="Bessette D."/>
            <person name="Brown A."/>
            <person name="FitzGerald M."/>
            <person name="Lui A."/>
            <person name="Macdonald J.P."/>
            <person name="Priest M."/>
            <person name="Orbach M.J."/>
            <person name="Galgiani J.N."/>
            <person name="Kirkland T.N."/>
            <person name="Cole G.T."/>
            <person name="Birren B.W."/>
            <person name="Henn M.R."/>
            <person name="Taylor J.W."/>
            <person name="Rounsley S.D."/>
        </authorList>
    </citation>
    <scope>NUCLEOTIDE SEQUENCE [LARGE SCALE GENOMIC DNA]</scope>
    <source>
        <strain evidence="2">RMSCC 757 / Silveira</strain>
    </source>
</reference>
<evidence type="ECO:0000313" key="1">
    <source>
        <dbReference type="EMBL" id="EFW21638.1"/>
    </source>
</evidence>
<gene>
    <name evidence="1" type="ORF">CPSG_01795</name>
</gene>
<organism evidence="2">
    <name type="scientific">Coccidioides posadasii (strain RMSCC 757 / Silveira)</name>
    <name type="common">Valley fever fungus</name>
    <dbReference type="NCBI Taxonomy" id="443226"/>
    <lineage>
        <taxon>Eukaryota</taxon>
        <taxon>Fungi</taxon>
        <taxon>Dikarya</taxon>
        <taxon>Ascomycota</taxon>
        <taxon>Pezizomycotina</taxon>
        <taxon>Eurotiomycetes</taxon>
        <taxon>Eurotiomycetidae</taxon>
        <taxon>Onygenales</taxon>
        <taxon>Onygenaceae</taxon>
        <taxon>Coccidioides</taxon>
    </lineage>
</organism>
<proteinExistence type="predicted"/>
<dbReference type="AlphaFoldDB" id="E9CWG2"/>